<dbReference type="WormBase" id="Bm9512">
    <property type="protein sequence ID" value="BM18243"/>
    <property type="gene ID" value="WBGene00229773"/>
</dbReference>
<feature type="signal peptide" evidence="1">
    <location>
        <begin position="1"/>
        <end position="31"/>
    </location>
</feature>
<evidence type="ECO:0000313" key="5">
    <source>
        <dbReference type="WBParaSite" id="Bm9512.1"/>
    </source>
</evidence>
<sequence>MSSFRLSTIYFCRTLLGTLICCYLLTDHVTAITDDSNIAKIPAYRTFQETGYGLNEASHLRSLRSALGMDNIGQITYPLTSRSAAMISGRGFRPGKRYDAEVISFM</sequence>
<organism evidence="2">
    <name type="scientific">Brugia malayi</name>
    <name type="common">Filarial nematode worm</name>
    <dbReference type="NCBI Taxonomy" id="6279"/>
    <lineage>
        <taxon>Eukaryota</taxon>
        <taxon>Metazoa</taxon>
        <taxon>Ecdysozoa</taxon>
        <taxon>Nematoda</taxon>
        <taxon>Chromadorea</taxon>
        <taxon>Rhabditida</taxon>
        <taxon>Spirurina</taxon>
        <taxon>Spiruromorpha</taxon>
        <taxon>Filarioidea</taxon>
        <taxon>Onchocercidae</taxon>
        <taxon>Brugia</taxon>
    </lineage>
</organism>
<evidence type="ECO:0000313" key="6">
    <source>
        <dbReference type="WormBase" id="Bm9512"/>
    </source>
</evidence>
<dbReference type="WBParaSite" id="Bm9512.1">
    <property type="protein sequence ID" value="Bm9512.1"/>
    <property type="gene ID" value="WBGene00229773"/>
</dbReference>
<reference evidence="5" key="4">
    <citation type="submission" date="2019-12" db="UniProtKB">
        <authorList>
            <consortium name="WormBaseParasite"/>
        </authorList>
    </citation>
    <scope>IDENTIFICATION</scope>
</reference>
<evidence type="ECO:0000313" key="2">
    <source>
        <dbReference type="EMBL" id="CDP94175.1"/>
    </source>
</evidence>
<dbReference type="EMBL" id="CAAKNF010000196">
    <property type="protein sequence ID" value="VIO88715.1"/>
    <property type="molecule type" value="Genomic_DNA"/>
</dbReference>
<keyword evidence="4" id="KW-1185">Reference proteome</keyword>
<reference evidence="2 4" key="1">
    <citation type="journal article" date="2007" name="Science">
        <title>Draft genome of the filarial nematode parasite Brugia malayi.</title>
        <authorList>
            <person name="Ghedin E."/>
            <person name="Wang S."/>
            <person name="Spiro D."/>
            <person name="Caler E."/>
            <person name="Zhao Q."/>
            <person name="Crabtree J."/>
            <person name="Allen J.E."/>
            <person name="Delcher A.L."/>
            <person name="Guiliano D.B."/>
            <person name="Miranda-Saavedra D."/>
            <person name="Angiuoli S.V."/>
            <person name="Creasy T."/>
            <person name="Amedeo P."/>
            <person name="Haas B."/>
            <person name="El-Sayed N.M."/>
            <person name="Wortman J.R."/>
            <person name="Feldblyum T."/>
            <person name="Tallon L."/>
            <person name="Schatz M."/>
            <person name="Shumway M."/>
            <person name="Koo H."/>
            <person name="Salzberg S.L."/>
            <person name="Schobel S."/>
            <person name="Pertea M."/>
            <person name="Pop M."/>
            <person name="White O."/>
            <person name="Barton G.J."/>
            <person name="Carlow C.K."/>
            <person name="Crawford M.J."/>
            <person name="Daub J."/>
            <person name="Dimmic M.W."/>
            <person name="Estes C.F."/>
            <person name="Foster J.M."/>
            <person name="Ganatra M."/>
            <person name="Gregory W.F."/>
            <person name="Johnson N.M."/>
            <person name="Jin J."/>
            <person name="Komuniecki R."/>
            <person name="Korf I."/>
            <person name="Kumar S."/>
            <person name="Laney S."/>
            <person name="Li B.W."/>
            <person name="Li W."/>
            <person name="Lindblom T.H."/>
            <person name="Lustigman S."/>
            <person name="Ma D."/>
            <person name="Maina C.V."/>
            <person name="Martin D.M."/>
            <person name="McCarter J.P."/>
            <person name="McReynolds L."/>
            <person name="Mitreva M."/>
            <person name="Nutman T.B."/>
            <person name="Parkinson J."/>
            <person name="Peregrin-Alvarez J.M."/>
            <person name="Poole C."/>
            <person name="Ren Q."/>
            <person name="Saunders L."/>
            <person name="Sluder A.E."/>
            <person name="Smith K."/>
            <person name="Stanke M."/>
            <person name="Unnasch T.R."/>
            <person name="Ware J."/>
            <person name="Wei A.D."/>
            <person name="Weil G."/>
            <person name="Williams D.J."/>
            <person name="Zhang Y."/>
            <person name="Williams S.A."/>
            <person name="Fraser-Liggett C."/>
            <person name="Slatko B."/>
            <person name="Blaxter M.L."/>
            <person name="Scott A.L."/>
        </authorList>
    </citation>
    <scope>NUCLEOTIDE SEQUENCE</scope>
    <source>
        <strain evidence="2 4">FR3</strain>
    </source>
</reference>
<protein>
    <submittedName>
        <fullName evidence="2 5">Bm9512</fullName>
    </submittedName>
</protein>
<dbReference type="GeneID" id="6101351"/>
<dbReference type="OMA" id="MDNIGQI"/>
<name>A0A0K0JZJ4_BRUMA</name>
<dbReference type="KEGG" id="bmy:BM_BM9512"/>
<evidence type="ECO:0000313" key="3">
    <source>
        <dbReference type="EMBL" id="VIO88715.1"/>
    </source>
</evidence>
<feature type="chain" id="PRO_5023883005" evidence="1">
    <location>
        <begin position="32"/>
        <end position="106"/>
    </location>
</feature>
<accession>A0A0K0JZJ4</accession>
<reference evidence="3" key="3">
    <citation type="submission" date="2019-04" db="EMBL/GenBank/DDBJ databases">
        <authorList>
            <person name="Howe K."/>
            <person name="Paulini M."/>
            <person name="Williams G."/>
        </authorList>
    </citation>
    <scope>NUCLEOTIDE SEQUENCE [LARGE SCALE GENOMIC DNA]</scope>
    <source>
        <strain evidence="3">FR3</strain>
    </source>
</reference>
<reference evidence="2" key="2">
    <citation type="submission" date="2012-12" db="EMBL/GenBank/DDBJ databases">
        <authorList>
            <person name="Gao Y.W."/>
            <person name="Fan S.T."/>
            <person name="Sun H.T."/>
            <person name="Wang Z."/>
            <person name="Gao X.L."/>
            <person name="Li Y.G."/>
            <person name="Wang T.C."/>
            <person name="Zhang K."/>
            <person name="Xu W.W."/>
            <person name="Yu Z.J."/>
            <person name="Xia X.Z."/>
        </authorList>
    </citation>
    <scope>NUCLEOTIDE SEQUENCE</scope>
    <source>
        <strain evidence="2">FR3</strain>
    </source>
</reference>
<proteinExistence type="predicted"/>
<dbReference type="EMBL" id="LN856924">
    <property type="protein sequence ID" value="CDP94175.1"/>
    <property type="molecule type" value="Genomic_DNA"/>
</dbReference>
<gene>
    <name evidence="2 5 6" type="ORF">Bm9512</name>
    <name evidence="3" type="ORF">BM_BM9512</name>
    <name evidence="2" type="ORF">BM_Bm9512</name>
</gene>
<dbReference type="RefSeq" id="XP_001897907.1">
    <property type="nucleotide sequence ID" value="XM_001897872.1"/>
</dbReference>
<accession>A0A4E9EWY2</accession>
<dbReference type="CTD" id="6101351"/>
<dbReference type="AlphaFoldDB" id="A0A0K0JZJ4"/>
<evidence type="ECO:0000256" key="1">
    <source>
        <dbReference type="SAM" id="SignalP"/>
    </source>
</evidence>
<dbReference type="OrthoDB" id="5782244at2759"/>
<keyword evidence="1" id="KW-0732">Signal</keyword>
<evidence type="ECO:0000313" key="4">
    <source>
        <dbReference type="Proteomes" id="UP000006672"/>
    </source>
</evidence>
<dbReference type="Proteomes" id="UP000006672">
    <property type="component" value="Unassembled WGS sequence"/>
</dbReference>